<evidence type="ECO:0000256" key="5">
    <source>
        <dbReference type="ARBA" id="ARBA00023136"/>
    </source>
</evidence>
<keyword evidence="9" id="KW-1185">Reference proteome</keyword>
<evidence type="ECO:0000256" key="1">
    <source>
        <dbReference type="ARBA" id="ARBA00004651"/>
    </source>
</evidence>
<comment type="subcellular location">
    <subcellularLocation>
        <location evidence="1">Cell membrane</location>
        <topology evidence="1">Multi-pass membrane protein</topology>
    </subcellularLocation>
</comment>
<keyword evidence="5 6" id="KW-0472">Membrane</keyword>
<dbReference type="Proteomes" id="UP000677413">
    <property type="component" value="Unassembled WGS sequence"/>
</dbReference>
<dbReference type="GO" id="GO:0005886">
    <property type="term" value="C:plasma membrane"/>
    <property type="evidence" value="ECO:0007669"/>
    <property type="project" value="UniProtKB-SubCell"/>
</dbReference>
<evidence type="ECO:0000313" key="8">
    <source>
        <dbReference type="EMBL" id="MBQ0850260.1"/>
    </source>
</evidence>
<dbReference type="PANTHER" id="PTHR35007">
    <property type="entry name" value="INTEGRAL MEMBRANE PROTEIN-RELATED"/>
    <property type="match status" value="1"/>
</dbReference>
<evidence type="ECO:0000313" key="9">
    <source>
        <dbReference type="Proteomes" id="UP000677413"/>
    </source>
</evidence>
<sequence length="299" mass="31632">MSVSAPGMMLGAVTALGGTLAVRSLLPQRTPLDQVLDRTHAPAPRAASTRRVAKGSAGWAERVGARLMETDAFVTRLPARDLSLLKMAPASLLGRCALYALGGFLIPQWILFLLRVGGLALPFVIPAAAGVGVALFMVVKCLDDVRDQATDARREYRYYIASVLERVALARNSDAGAAEALARAVESGDGPAAVRIRDTVEHARLAGLSPWDALGRLGAELGVPDIARLSASLSLAGEEQAAVYDQLGAQAEVVRRGLLADRKERANVATEKMHVPSLAIVFLMAVLLLAPALVRILSF</sequence>
<gene>
    <name evidence="8" type="ORF">J8N05_18890</name>
</gene>
<protein>
    <submittedName>
        <fullName evidence="8">Type II secretion system F family protein</fullName>
    </submittedName>
</protein>
<dbReference type="InterPro" id="IPR018076">
    <property type="entry name" value="T2SS_GspF_dom"/>
</dbReference>
<accession>A0A940Y0U7</accession>
<evidence type="ECO:0000256" key="2">
    <source>
        <dbReference type="ARBA" id="ARBA00022475"/>
    </source>
</evidence>
<dbReference type="RefSeq" id="WP_210884273.1">
    <property type="nucleotide sequence ID" value="NZ_JAGPYQ010000001.1"/>
</dbReference>
<feature type="domain" description="Type II secretion system protein GspF" evidence="7">
    <location>
        <begin position="165"/>
        <end position="291"/>
    </location>
</feature>
<feature type="transmembrane region" description="Helical" evidence="6">
    <location>
        <begin position="6"/>
        <end position="26"/>
    </location>
</feature>
<feature type="transmembrane region" description="Helical" evidence="6">
    <location>
        <begin position="275"/>
        <end position="297"/>
    </location>
</feature>
<keyword evidence="3 6" id="KW-0812">Transmembrane</keyword>
<dbReference type="AlphaFoldDB" id="A0A940Y0U7"/>
<proteinExistence type="predicted"/>
<dbReference type="Pfam" id="PF00482">
    <property type="entry name" value="T2SSF"/>
    <property type="match status" value="1"/>
</dbReference>
<evidence type="ECO:0000256" key="4">
    <source>
        <dbReference type="ARBA" id="ARBA00022989"/>
    </source>
</evidence>
<evidence type="ECO:0000259" key="7">
    <source>
        <dbReference type="Pfam" id="PF00482"/>
    </source>
</evidence>
<reference evidence="8 9" key="1">
    <citation type="submission" date="2021-04" db="EMBL/GenBank/DDBJ databases">
        <authorList>
            <person name="Tang X."/>
            <person name="Zhou X."/>
            <person name="Chen X."/>
            <person name="Cernava T."/>
            <person name="Zhang C."/>
        </authorList>
    </citation>
    <scope>NUCLEOTIDE SEQUENCE [LARGE SCALE GENOMIC DNA]</scope>
    <source>
        <strain evidence="8 9">BH-SS-21</strain>
    </source>
</reference>
<dbReference type="PANTHER" id="PTHR35007:SF1">
    <property type="entry name" value="PILUS ASSEMBLY PROTEIN"/>
    <property type="match status" value="1"/>
</dbReference>
<evidence type="ECO:0000256" key="3">
    <source>
        <dbReference type="ARBA" id="ARBA00022692"/>
    </source>
</evidence>
<dbReference type="EMBL" id="JAGPYQ010000001">
    <property type="protein sequence ID" value="MBQ0850260.1"/>
    <property type="molecule type" value="Genomic_DNA"/>
</dbReference>
<name>A0A940Y0U7_9ACTN</name>
<feature type="transmembrane region" description="Helical" evidence="6">
    <location>
        <begin position="92"/>
        <end position="114"/>
    </location>
</feature>
<feature type="transmembrane region" description="Helical" evidence="6">
    <location>
        <begin position="120"/>
        <end position="139"/>
    </location>
</feature>
<comment type="caution">
    <text evidence="8">The sequence shown here is derived from an EMBL/GenBank/DDBJ whole genome shotgun (WGS) entry which is preliminary data.</text>
</comment>
<keyword evidence="2" id="KW-1003">Cell membrane</keyword>
<evidence type="ECO:0000256" key="6">
    <source>
        <dbReference type="SAM" id="Phobius"/>
    </source>
</evidence>
<organism evidence="8 9">
    <name type="scientific">Streptomyces liliiviolaceus</name>
    <dbReference type="NCBI Taxonomy" id="2823109"/>
    <lineage>
        <taxon>Bacteria</taxon>
        <taxon>Bacillati</taxon>
        <taxon>Actinomycetota</taxon>
        <taxon>Actinomycetes</taxon>
        <taxon>Kitasatosporales</taxon>
        <taxon>Streptomycetaceae</taxon>
        <taxon>Streptomyces</taxon>
    </lineage>
</organism>
<keyword evidence="4 6" id="KW-1133">Transmembrane helix</keyword>